<protein>
    <submittedName>
        <fullName evidence="2">Uncharacterized protein</fullName>
    </submittedName>
</protein>
<reference evidence="2 3" key="1">
    <citation type="submission" date="2018-12" db="EMBL/GenBank/DDBJ databases">
        <authorList>
            <consortium name="Pathogen Informatics"/>
        </authorList>
    </citation>
    <scope>NUCLEOTIDE SEQUENCE [LARGE SCALE GENOMIC DNA]</scope>
    <source>
        <strain evidence="2 3">NCTC9695</strain>
    </source>
</reference>
<name>A0A3S4I2G8_CHRVL</name>
<sequence length="110" mass="11021">MPSGFQGANTRSAMWSMKARSLGGIAGVAGHSKYIFPLRATWGASSSASAPAASSRRTEKSGRQTMPMPRAASSISASPVLQLALTGGDASSPSAPTSGHGSSLPLCGSR</sequence>
<dbReference type="Proteomes" id="UP000275777">
    <property type="component" value="Chromosome"/>
</dbReference>
<evidence type="ECO:0000256" key="1">
    <source>
        <dbReference type="SAM" id="MobiDB-lite"/>
    </source>
</evidence>
<accession>A0A3S4I2G8</accession>
<feature type="region of interest" description="Disordered" evidence="1">
    <location>
        <begin position="43"/>
        <end position="110"/>
    </location>
</feature>
<dbReference type="EMBL" id="LR134182">
    <property type="protein sequence ID" value="VEB39799.1"/>
    <property type="molecule type" value="Genomic_DNA"/>
</dbReference>
<dbReference type="AlphaFoldDB" id="A0A3S4I2G8"/>
<organism evidence="2 3">
    <name type="scientific">Chromobacterium violaceum</name>
    <dbReference type="NCBI Taxonomy" id="536"/>
    <lineage>
        <taxon>Bacteria</taxon>
        <taxon>Pseudomonadati</taxon>
        <taxon>Pseudomonadota</taxon>
        <taxon>Betaproteobacteria</taxon>
        <taxon>Neisseriales</taxon>
        <taxon>Chromobacteriaceae</taxon>
        <taxon>Chromobacterium</taxon>
    </lineage>
</organism>
<evidence type="ECO:0000313" key="2">
    <source>
        <dbReference type="EMBL" id="VEB39799.1"/>
    </source>
</evidence>
<evidence type="ECO:0000313" key="3">
    <source>
        <dbReference type="Proteomes" id="UP000275777"/>
    </source>
</evidence>
<feature type="compositionally biased region" description="Low complexity" evidence="1">
    <location>
        <begin position="44"/>
        <end position="55"/>
    </location>
</feature>
<feature type="compositionally biased region" description="Polar residues" evidence="1">
    <location>
        <begin position="89"/>
        <end position="101"/>
    </location>
</feature>
<proteinExistence type="predicted"/>
<gene>
    <name evidence="2" type="ORF">NCTC9695_00184</name>
</gene>